<dbReference type="Proteomes" id="UP000250235">
    <property type="component" value="Unassembled WGS sequence"/>
</dbReference>
<proteinExistence type="inferred from homology"/>
<dbReference type="GO" id="GO:0006355">
    <property type="term" value="P:regulation of DNA-templated transcription"/>
    <property type="evidence" value="ECO:0007669"/>
    <property type="project" value="InterPro"/>
</dbReference>
<dbReference type="AlphaFoldDB" id="A0A2Z7BRT7"/>
<evidence type="ECO:0000313" key="2">
    <source>
        <dbReference type="EMBL" id="KZV34636.1"/>
    </source>
</evidence>
<dbReference type="InterPro" id="IPR039928">
    <property type="entry name" value="LNK"/>
</dbReference>
<protein>
    <submittedName>
        <fullName evidence="2">Uncharacterized protein</fullName>
    </submittedName>
</protein>
<dbReference type="PANTHER" id="PTHR33334">
    <property type="entry name" value="PROTEIN LNK1"/>
    <property type="match status" value="1"/>
</dbReference>
<evidence type="ECO:0000313" key="3">
    <source>
        <dbReference type="Proteomes" id="UP000250235"/>
    </source>
</evidence>
<keyword evidence="3" id="KW-1185">Reference proteome</keyword>
<accession>A0A2Z7BRT7</accession>
<organism evidence="2 3">
    <name type="scientific">Dorcoceras hygrometricum</name>
    <dbReference type="NCBI Taxonomy" id="472368"/>
    <lineage>
        <taxon>Eukaryota</taxon>
        <taxon>Viridiplantae</taxon>
        <taxon>Streptophyta</taxon>
        <taxon>Embryophyta</taxon>
        <taxon>Tracheophyta</taxon>
        <taxon>Spermatophyta</taxon>
        <taxon>Magnoliopsida</taxon>
        <taxon>eudicotyledons</taxon>
        <taxon>Gunneridae</taxon>
        <taxon>Pentapetalae</taxon>
        <taxon>asterids</taxon>
        <taxon>lamiids</taxon>
        <taxon>Lamiales</taxon>
        <taxon>Gesneriaceae</taxon>
        <taxon>Didymocarpoideae</taxon>
        <taxon>Trichosporeae</taxon>
        <taxon>Loxocarpinae</taxon>
        <taxon>Dorcoceras</taxon>
    </lineage>
</organism>
<reference evidence="2 3" key="1">
    <citation type="journal article" date="2015" name="Proc. Natl. Acad. Sci. U.S.A.">
        <title>The resurrection genome of Boea hygrometrica: A blueprint for survival of dehydration.</title>
        <authorList>
            <person name="Xiao L."/>
            <person name="Yang G."/>
            <person name="Zhang L."/>
            <person name="Yang X."/>
            <person name="Zhao S."/>
            <person name="Ji Z."/>
            <person name="Zhou Q."/>
            <person name="Hu M."/>
            <person name="Wang Y."/>
            <person name="Chen M."/>
            <person name="Xu Y."/>
            <person name="Jin H."/>
            <person name="Xiao X."/>
            <person name="Hu G."/>
            <person name="Bao F."/>
            <person name="Hu Y."/>
            <person name="Wan P."/>
            <person name="Li L."/>
            <person name="Deng X."/>
            <person name="Kuang T."/>
            <person name="Xiang C."/>
            <person name="Zhu J.K."/>
            <person name="Oliver M.J."/>
            <person name="He Y."/>
        </authorList>
    </citation>
    <scope>NUCLEOTIDE SEQUENCE [LARGE SCALE GENOMIC DNA]</scope>
    <source>
        <strain evidence="3">cv. XS01</strain>
    </source>
</reference>
<dbReference type="InterPro" id="IPR003676">
    <property type="entry name" value="SAUR_fam"/>
</dbReference>
<dbReference type="Pfam" id="PF02519">
    <property type="entry name" value="Auxin_inducible"/>
    <property type="match status" value="1"/>
</dbReference>
<dbReference type="GO" id="GO:0009733">
    <property type="term" value="P:response to auxin"/>
    <property type="evidence" value="ECO:0007669"/>
    <property type="project" value="InterPro"/>
</dbReference>
<gene>
    <name evidence="2" type="ORF">F511_14890</name>
</gene>
<dbReference type="EMBL" id="KV005023">
    <property type="protein sequence ID" value="KZV34636.1"/>
    <property type="molecule type" value="Genomic_DNA"/>
</dbReference>
<comment type="similarity">
    <text evidence="1">Belongs to the ARG7 family.</text>
</comment>
<sequence>MGNLMISSGEGRRTKRAPKGHIAVYVGEEKERFVVPISCLKNPQFQRLLEESAEVYGFRNEGGIIRWNYFELIPDIQRFVSTENGAMFAKRGKSFNEGFWTVPSLLEVMSTLGISEFEDSLWDEFFRVDQMVPTNEFECSNYHFPWHASLRNTHCAVNCNSSPSKDGPFSRCGHFGGKQDGCSSLHDKCSSISDTDSWSCKRSSVFPFPSESDLMDETSSVDFDDARPSCHAFKINSADSQGGDFAENGTYLGGRRTPVDNQSGITNQESAFDSFVDIDSTDFFSGVCPNIQSFEDVEMMFRSPGSTFGVRVEKDELSWLSPDNDGGCRSEFSCPKSSTDANMSEDRDSLKSYFAGDSAMMSAPIKLDDSSCTLDKSDSDIPFVNVPAIADSKGGFIPRDERVAINDTLGPSAHLQQRQKHALGLMNHMADAPLEKSHLPDQTPANQPSIVNCEGTDSTILSQMEFCNESSRLQSIDCFHGLTSSAASQAGIEKIEKQHNKQVNLSFVNESLNDANTMGRNYESDSRLVGKHVHLCEDMFEDPIDSKGVRLENPVKLGSSIEQETTMHSSDEISPEAASFCQLRLAVEWMDFKTRLSIRDGLYRLARGAEQRHNLANPGCGSCDGKDSIRSLIAEETNTCINFTNEEAGTNPIDRSIAHLLFHRPSDSCAIPAHDS</sequence>
<dbReference type="OrthoDB" id="618331at2759"/>
<dbReference type="PANTHER" id="PTHR33334:SF8">
    <property type="entry name" value="PROTEIN LNK1"/>
    <property type="match status" value="1"/>
</dbReference>
<evidence type="ECO:0000256" key="1">
    <source>
        <dbReference type="ARBA" id="ARBA00006974"/>
    </source>
</evidence>
<dbReference type="GO" id="GO:0007623">
    <property type="term" value="P:circadian rhythm"/>
    <property type="evidence" value="ECO:0007669"/>
    <property type="project" value="InterPro"/>
</dbReference>
<name>A0A2Z7BRT7_9LAMI</name>